<organism evidence="16 17">
    <name type="scientific">Panicum hallii var. hallii</name>
    <dbReference type="NCBI Taxonomy" id="1504633"/>
    <lineage>
        <taxon>Eukaryota</taxon>
        <taxon>Viridiplantae</taxon>
        <taxon>Streptophyta</taxon>
        <taxon>Embryophyta</taxon>
        <taxon>Tracheophyta</taxon>
        <taxon>Spermatophyta</taxon>
        <taxon>Magnoliopsida</taxon>
        <taxon>Liliopsida</taxon>
        <taxon>Poales</taxon>
        <taxon>Poaceae</taxon>
        <taxon>PACMAD clade</taxon>
        <taxon>Panicoideae</taxon>
        <taxon>Panicodae</taxon>
        <taxon>Paniceae</taxon>
        <taxon>Panicinae</taxon>
        <taxon>Panicum</taxon>
        <taxon>Panicum sect. Panicum</taxon>
    </lineage>
</organism>
<keyword evidence="8" id="KW-0732">Signal</keyword>
<feature type="binding site" evidence="12">
    <location>
        <position position="166"/>
    </location>
    <ligand>
        <name>Mn(2+)</name>
        <dbReference type="ChEBI" id="CHEBI:29035"/>
    </ligand>
</feature>
<evidence type="ECO:0000256" key="5">
    <source>
        <dbReference type="ARBA" id="ARBA00022523"/>
    </source>
</evidence>
<keyword evidence="7 11" id="KW-0479">Metal-binding</keyword>
<dbReference type="Gramene" id="PUZ57166">
    <property type="protein sequence ID" value="PUZ57166"/>
    <property type="gene ID" value="GQ55_5G406600"/>
</dbReference>
<dbReference type="Pfam" id="PF00190">
    <property type="entry name" value="Cupin_1"/>
    <property type="match status" value="1"/>
</dbReference>
<dbReference type="GO" id="GO:2000280">
    <property type="term" value="P:regulation of root development"/>
    <property type="evidence" value="ECO:0007669"/>
    <property type="project" value="UniProtKB-ARBA"/>
</dbReference>
<evidence type="ECO:0000256" key="6">
    <source>
        <dbReference type="ARBA" id="ARBA00022525"/>
    </source>
</evidence>
<feature type="binding site" evidence="11">
    <location>
        <position position="171"/>
    </location>
    <ligand>
        <name>oxalate</name>
        <dbReference type="ChEBI" id="CHEBI:30623"/>
    </ligand>
</feature>
<evidence type="ECO:0000256" key="12">
    <source>
        <dbReference type="PIRSR" id="PIRSR601929-2"/>
    </source>
</evidence>
<accession>A0A2T7DNN8</accession>
<protein>
    <recommendedName>
        <fullName evidence="14">Germin-like protein</fullName>
    </recommendedName>
</protein>
<dbReference type="InterPro" id="IPR011051">
    <property type="entry name" value="RmlC_Cupin_sf"/>
</dbReference>
<evidence type="ECO:0000256" key="4">
    <source>
        <dbReference type="ARBA" id="ARBA00011268"/>
    </source>
</evidence>
<evidence type="ECO:0000313" key="17">
    <source>
        <dbReference type="Proteomes" id="UP000244336"/>
    </source>
</evidence>
<dbReference type="SMART" id="SM00835">
    <property type="entry name" value="Cupin_1"/>
    <property type="match status" value="1"/>
</dbReference>
<keyword evidence="10 11" id="KW-0464">Manganese</keyword>
<comment type="function">
    <text evidence="1">May play a role in plant defense. Probably has no oxalate oxidase activity even if the active site is conserved.</text>
</comment>
<evidence type="ECO:0000256" key="1">
    <source>
        <dbReference type="ARBA" id="ARBA00003629"/>
    </source>
</evidence>
<dbReference type="FunFam" id="2.60.120.10:FF:000025">
    <property type="entry name" value="germin-like protein subfamily 2 member 1"/>
    <property type="match status" value="1"/>
</dbReference>
<dbReference type="GO" id="GO:0009506">
    <property type="term" value="C:plasmodesma"/>
    <property type="evidence" value="ECO:0007669"/>
    <property type="project" value="UniProtKB-ARBA"/>
</dbReference>
<feature type="binding site" evidence="12">
    <location>
        <position position="171"/>
    </location>
    <ligand>
        <name>Mn(2+)</name>
        <dbReference type="ChEBI" id="CHEBI:29035"/>
    </ligand>
</feature>
<dbReference type="PANTHER" id="PTHR31238">
    <property type="entry name" value="GERMIN-LIKE PROTEIN SUBFAMILY 3 MEMBER 3"/>
    <property type="match status" value="1"/>
</dbReference>
<evidence type="ECO:0000256" key="13">
    <source>
        <dbReference type="PIRSR" id="PIRSR601929-3"/>
    </source>
</evidence>
<evidence type="ECO:0000313" key="16">
    <source>
        <dbReference type="EMBL" id="PUZ57166.1"/>
    </source>
</evidence>
<evidence type="ECO:0000256" key="10">
    <source>
        <dbReference type="ARBA" id="ARBA00023211"/>
    </source>
</evidence>
<keyword evidence="9 13" id="KW-1015">Disulfide bond</keyword>
<dbReference type="InterPro" id="IPR019780">
    <property type="entry name" value="Germin_Mn-BS"/>
</dbReference>
<dbReference type="PROSITE" id="PS00725">
    <property type="entry name" value="GERMIN"/>
    <property type="match status" value="1"/>
</dbReference>
<evidence type="ECO:0000256" key="14">
    <source>
        <dbReference type="RuleBase" id="RU366015"/>
    </source>
</evidence>
<dbReference type="EMBL" id="CM009753">
    <property type="protein sequence ID" value="PUZ57166.1"/>
    <property type="molecule type" value="Genomic_DNA"/>
</dbReference>
<comment type="subunit">
    <text evidence="4">Oligomer (believed to be a pentamer but probably hexamer).</text>
</comment>
<dbReference type="OrthoDB" id="1921208at2759"/>
<evidence type="ECO:0000256" key="3">
    <source>
        <dbReference type="ARBA" id="ARBA00007456"/>
    </source>
</evidence>
<gene>
    <name evidence="16" type="ORF">GQ55_5G406600</name>
</gene>
<keyword evidence="6 14" id="KW-0964">Secreted</keyword>
<sequence length="273" mass="29175">MCRFIFPSWTYPFRRPSGIYAKPTNTALPLFVSITSRRPADSNLLVASSSTERPIMARIHPYVAAACAVVLVLAAPTVAVDPDMLQDVCVADRASPIKINGFPCKANVTADDFFFAGLRNPGNTNNPAGSVVTAANVESFPGVNTLGVSIARIDFAPGGQNPPHTHPRATEIIFILEGTLEVGFITTANKLFSKTITKGDVFVFPRAHVHFQQNRGYGPATIISAFNSQLQGTQAIAMTLFGATPPVSTDILAKAFKIGNAKVDAIKGRFTPK</sequence>
<keyword evidence="17" id="KW-1185">Reference proteome</keyword>
<feature type="disulfide bond" evidence="13">
    <location>
        <begin position="89"/>
        <end position="104"/>
    </location>
</feature>
<feature type="binding site" evidence="12">
    <location>
        <position position="210"/>
    </location>
    <ligand>
        <name>Mn(2+)</name>
        <dbReference type="ChEBI" id="CHEBI:29035"/>
    </ligand>
</feature>
<comment type="similarity">
    <text evidence="3 14">Belongs to the germin family.</text>
</comment>
<dbReference type="GO" id="GO:0010497">
    <property type="term" value="P:plasmodesmata-mediated intercellular transport"/>
    <property type="evidence" value="ECO:0007669"/>
    <property type="project" value="UniProtKB-ARBA"/>
</dbReference>
<keyword evidence="5 14" id="KW-0052">Apoplast</keyword>
<feature type="binding site" evidence="12">
    <location>
        <position position="164"/>
    </location>
    <ligand>
        <name>Mn(2+)</name>
        <dbReference type="ChEBI" id="CHEBI:29035"/>
    </ligand>
</feature>
<dbReference type="Proteomes" id="UP000244336">
    <property type="component" value="Chromosome 5"/>
</dbReference>
<evidence type="ECO:0000256" key="7">
    <source>
        <dbReference type="ARBA" id="ARBA00022723"/>
    </source>
</evidence>
<evidence type="ECO:0000256" key="8">
    <source>
        <dbReference type="ARBA" id="ARBA00022729"/>
    </source>
</evidence>
<dbReference type="GO" id="GO:0048046">
    <property type="term" value="C:apoplast"/>
    <property type="evidence" value="ECO:0007669"/>
    <property type="project" value="UniProtKB-SubCell"/>
</dbReference>
<dbReference type="CDD" id="cd02241">
    <property type="entry name" value="cupin_OxOx"/>
    <property type="match status" value="1"/>
</dbReference>
<feature type="binding site" evidence="11">
    <location>
        <position position="166"/>
    </location>
    <ligand>
        <name>oxalate</name>
        <dbReference type="ChEBI" id="CHEBI:30623"/>
    </ligand>
</feature>
<dbReference type="InterPro" id="IPR006045">
    <property type="entry name" value="Cupin_1"/>
</dbReference>
<proteinExistence type="inferred from homology"/>
<dbReference type="Gene3D" id="2.60.120.10">
    <property type="entry name" value="Jelly Rolls"/>
    <property type="match status" value="1"/>
</dbReference>
<name>A0A2T7DNN8_9POAL</name>
<dbReference type="SUPFAM" id="SSF51182">
    <property type="entry name" value="RmlC-like cupins"/>
    <property type="match status" value="1"/>
</dbReference>
<evidence type="ECO:0000256" key="11">
    <source>
        <dbReference type="PIRSR" id="PIRSR601929-1"/>
    </source>
</evidence>
<evidence type="ECO:0000259" key="15">
    <source>
        <dbReference type="SMART" id="SM00835"/>
    </source>
</evidence>
<feature type="domain" description="Cupin type-1" evidence="15">
    <location>
        <begin position="116"/>
        <end position="264"/>
    </location>
</feature>
<evidence type="ECO:0000256" key="9">
    <source>
        <dbReference type="ARBA" id="ARBA00023157"/>
    </source>
</evidence>
<reference evidence="16 17" key="1">
    <citation type="submission" date="2018-04" db="EMBL/GenBank/DDBJ databases">
        <title>WGS assembly of Panicum hallii var. hallii HAL2.</title>
        <authorList>
            <person name="Lovell J."/>
            <person name="Jenkins J."/>
            <person name="Lowry D."/>
            <person name="Mamidi S."/>
            <person name="Sreedasyam A."/>
            <person name="Weng X."/>
            <person name="Barry K."/>
            <person name="Bonette J."/>
            <person name="Campitelli B."/>
            <person name="Daum C."/>
            <person name="Gordon S."/>
            <person name="Gould B."/>
            <person name="Lipzen A."/>
            <person name="MacQueen A."/>
            <person name="Palacio-Mejia J."/>
            <person name="Plott C."/>
            <person name="Shakirov E."/>
            <person name="Shu S."/>
            <person name="Yoshinaga Y."/>
            <person name="Zane M."/>
            <person name="Rokhsar D."/>
            <person name="Grimwood J."/>
            <person name="Schmutz J."/>
            <person name="Juenger T."/>
        </authorList>
    </citation>
    <scope>NUCLEOTIDE SEQUENCE [LARGE SCALE GENOMIC DNA]</scope>
    <source>
        <strain evidence="17">cv. HAL2</strain>
    </source>
</reference>
<dbReference type="InterPro" id="IPR001929">
    <property type="entry name" value="Germin"/>
</dbReference>
<dbReference type="GO" id="GO:0030145">
    <property type="term" value="F:manganese ion binding"/>
    <property type="evidence" value="ECO:0007669"/>
    <property type="project" value="UniProtKB-UniRule"/>
</dbReference>
<dbReference type="STRING" id="1504633.A0A2T7DNN8"/>
<dbReference type="PRINTS" id="PR00325">
    <property type="entry name" value="GERMIN"/>
</dbReference>
<evidence type="ECO:0000256" key="2">
    <source>
        <dbReference type="ARBA" id="ARBA00004271"/>
    </source>
</evidence>
<dbReference type="InterPro" id="IPR014710">
    <property type="entry name" value="RmlC-like_jellyroll"/>
</dbReference>
<feature type="binding site" evidence="11">
    <location>
        <position position="161"/>
    </location>
    <ligand>
        <name>oxalate</name>
        <dbReference type="ChEBI" id="CHEBI:30623"/>
    </ligand>
</feature>
<comment type="subcellular location">
    <subcellularLocation>
        <location evidence="2 14">Secreted</location>
        <location evidence="2 14">Extracellular space</location>
        <location evidence="2 14">Apoplast</location>
    </subcellularLocation>
</comment>
<dbReference type="AlphaFoldDB" id="A0A2T7DNN8"/>